<feature type="active site" description="Proton acceptor" evidence="8">
    <location>
        <position position="353"/>
    </location>
</feature>
<evidence type="ECO:0000313" key="13">
    <source>
        <dbReference type="EMBL" id="MBB4676523.1"/>
    </source>
</evidence>
<evidence type="ECO:0000256" key="5">
    <source>
        <dbReference type="ARBA" id="ARBA00023277"/>
    </source>
</evidence>
<keyword evidence="6 11" id="KW-0326">Glycosidase</keyword>
<keyword evidence="5 11" id="KW-0119">Carbohydrate metabolism</keyword>
<evidence type="ECO:0000256" key="8">
    <source>
        <dbReference type="PIRSR" id="PIRSR001100-1"/>
    </source>
</evidence>
<feature type="binding site" evidence="9">
    <location>
        <position position="129"/>
    </location>
    <ligand>
        <name>substrate</name>
    </ligand>
</feature>
<dbReference type="InterPro" id="IPR036434">
    <property type="entry name" value="Beta_cellobiohydrolase_sf"/>
</dbReference>
<feature type="region of interest" description="Disordered" evidence="12">
    <location>
        <begin position="28"/>
        <end position="87"/>
    </location>
</feature>
<proteinExistence type="inferred from homology"/>
<dbReference type="PANTHER" id="PTHR34876">
    <property type="match status" value="1"/>
</dbReference>
<accession>A0A7W7FTK7</accession>
<dbReference type="EMBL" id="JACHMH010000001">
    <property type="protein sequence ID" value="MBB4676523.1"/>
    <property type="molecule type" value="Genomic_DNA"/>
</dbReference>
<dbReference type="GO" id="GO:0030245">
    <property type="term" value="P:cellulose catabolic process"/>
    <property type="evidence" value="ECO:0007669"/>
    <property type="project" value="UniProtKB-KW"/>
</dbReference>
<dbReference type="PIRSF" id="PIRSF001100">
    <property type="entry name" value="Beta_cellobiohydrolase"/>
    <property type="match status" value="1"/>
</dbReference>
<feature type="active site" evidence="10">
    <location>
        <position position="165"/>
    </location>
</feature>
<dbReference type="EC" id="3.2.1.-" evidence="11"/>
<dbReference type="GO" id="GO:0004553">
    <property type="term" value="F:hydrolase activity, hydrolyzing O-glycosyl compounds"/>
    <property type="evidence" value="ECO:0007669"/>
    <property type="project" value="InterPro"/>
</dbReference>
<evidence type="ECO:0000256" key="1">
    <source>
        <dbReference type="ARBA" id="ARBA00022729"/>
    </source>
</evidence>
<dbReference type="Gene3D" id="3.20.20.40">
    <property type="entry name" value="1, 4-beta cellobiohydrolase"/>
    <property type="match status" value="1"/>
</dbReference>
<dbReference type="InterPro" id="IPR006311">
    <property type="entry name" value="TAT_signal"/>
</dbReference>
<feature type="active site" description="Proton donor" evidence="8">
    <location>
        <position position="203"/>
    </location>
</feature>
<feature type="signal peptide" evidence="11">
    <location>
        <begin position="1"/>
        <end position="31"/>
    </location>
</feature>
<dbReference type="AlphaFoldDB" id="A0A7W7FTK7"/>
<keyword evidence="1 11" id="KW-0732">Signal</keyword>
<evidence type="ECO:0000256" key="10">
    <source>
        <dbReference type="PROSITE-ProRule" id="PRU10056"/>
    </source>
</evidence>
<evidence type="ECO:0000256" key="7">
    <source>
        <dbReference type="ARBA" id="ARBA00023326"/>
    </source>
</evidence>
<keyword evidence="14" id="KW-1185">Reference proteome</keyword>
<feature type="compositionally biased region" description="Low complexity" evidence="12">
    <location>
        <begin position="28"/>
        <end position="44"/>
    </location>
</feature>
<feature type="chain" id="PRO_5039742058" description="Glucanase" evidence="11">
    <location>
        <begin position="32"/>
        <end position="379"/>
    </location>
</feature>
<dbReference type="SUPFAM" id="SSF51989">
    <property type="entry name" value="Glycosyl hydrolases family 6, cellulases"/>
    <property type="match status" value="1"/>
</dbReference>
<feature type="compositionally biased region" description="Pro residues" evidence="12">
    <location>
        <begin position="59"/>
        <end position="84"/>
    </location>
</feature>
<keyword evidence="7 11" id="KW-0624">Polysaccharide degradation</keyword>
<dbReference type="InterPro" id="IPR016288">
    <property type="entry name" value="Beta_cellobiohydrolase"/>
</dbReference>
<reference evidence="13 14" key="1">
    <citation type="submission" date="2020-08" db="EMBL/GenBank/DDBJ databases">
        <title>Sequencing the genomes of 1000 actinobacteria strains.</title>
        <authorList>
            <person name="Klenk H.-P."/>
        </authorList>
    </citation>
    <scope>NUCLEOTIDE SEQUENCE [LARGE SCALE GENOMIC DNA]</scope>
    <source>
        <strain evidence="13 14">DSM 44230</strain>
    </source>
</reference>
<comment type="caution">
    <text evidence="13">The sequence shown here is derived from an EMBL/GenBank/DDBJ whole genome shotgun (WGS) entry which is preliminary data.</text>
</comment>
<keyword evidence="4" id="KW-1015">Disulfide bond</keyword>
<dbReference type="PANTHER" id="PTHR34876:SF4">
    <property type="entry name" value="1,4-BETA-D-GLUCAN CELLOBIOHYDROLASE C-RELATED"/>
    <property type="match status" value="1"/>
</dbReference>
<evidence type="ECO:0000256" key="11">
    <source>
        <dbReference type="RuleBase" id="RU361186"/>
    </source>
</evidence>
<sequence>MGSNTARRRGLAATALAVLLAVAACTTPEPAAAPSSSTEPPALADSTSVPELPSGSMPAPAPSGNPPTSKPGNQPRPPAGPAAPSPIAETRGLFVDSESNAARWVRANKGDGRAHLINERIAAQPMARWIGGDGDIRSWLGAYVQAAAREDQLPVVVPYNIPNRDCGNHSAGGAGSVDKYRQWVETVADAIGKTPALVVLEPDALIHLSCLDPTGKQDRLRMLAEAVATLSQRAPNTWTYLDGGDGRYNPPGTLAQRLIDAGVSGARGFAVNVSNFNTTNEAIAYGRLVQAAISARGGGKHGFIIDVSRNGNGSNGEWCNPPGRKIGQSPSVDGSSPQVPDALLWIKQPGASDGDCGTGKGTDSGAFVPELAMSLLNGI</sequence>
<dbReference type="InterPro" id="IPR001524">
    <property type="entry name" value="Glyco_hydro_6_CS"/>
</dbReference>
<evidence type="ECO:0000256" key="6">
    <source>
        <dbReference type="ARBA" id="ARBA00023295"/>
    </source>
</evidence>
<dbReference type="Proteomes" id="UP000533598">
    <property type="component" value="Unassembled WGS sequence"/>
</dbReference>
<feature type="binding site" evidence="9">
    <location>
        <position position="347"/>
    </location>
    <ligand>
        <name>substrate</name>
    </ligand>
</feature>
<dbReference type="PRINTS" id="PR00733">
    <property type="entry name" value="GLHYDRLASE6"/>
</dbReference>
<evidence type="ECO:0000256" key="2">
    <source>
        <dbReference type="ARBA" id="ARBA00022801"/>
    </source>
</evidence>
<feature type="binding site" evidence="9">
    <location>
        <position position="318"/>
    </location>
    <ligand>
        <name>substrate</name>
    </ligand>
</feature>
<evidence type="ECO:0000256" key="9">
    <source>
        <dbReference type="PIRSR" id="PIRSR001100-2"/>
    </source>
</evidence>
<evidence type="ECO:0000256" key="3">
    <source>
        <dbReference type="ARBA" id="ARBA00023001"/>
    </source>
</evidence>
<name>A0A7W7FTK7_9PSEU</name>
<evidence type="ECO:0000256" key="12">
    <source>
        <dbReference type="SAM" id="MobiDB-lite"/>
    </source>
</evidence>
<evidence type="ECO:0000313" key="14">
    <source>
        <dbReference type="Proteomes" id="UP000533598"/>
    </source>
</evidence>
<comment type="similarity">
    <text evidence="11">Belongs to the glycosyl hydrolase family 6.</text>
</comment>
<dbReference type="Pfam" id="PF01341">
    <property type="entry name" value="Glyco_hydro_6"/>
    <property type="match status" value="1"/>
</dbReference>
<dbReference type="PROSITE" id="PS51318">
    <property type="entry name" value="TAT"/>
    <property type="match status" value="1"/>
</dbReference>
<protein>
    <recommendedName>
        <fullName evidence="11">Glucanase</fullName>
        <ecNumber evidence="11">3.2.1.-</ecNumber>
    </recommendedName>
</protein>
<dbReference type="RefSeq" id="WP_185002339.1">
    <property type="nucleotide sequence ID" value="NZ_BAAAUI010000015.1"/>
</dbReference>
<feature type="binding site" evidence="9">
    <location>
        <position position="275"/>
    </location>
    <ligand>
        <name>substrate</name>
    </ligand>
</feature>
<evidence type="ECO:0000256" key="4">
    <source>
        <dbReference type="ARBA" id="ARBA00023157"/>
    </source>
</evidence>
<organism evidence="13 14">
    <name type="scientific">Crossiella cryophila</name>
    <dbReference type="NCBI Taxonomy" id="43355"/>
    <lineage>
        <taxon>Bacteria</taxon>
        <taxon>Bacillati</taxon>
        <taxon>Actinomycetota</taxon>
        <taxon>Actinomycetes</taxon>
        <taxon>Pseudonocardiales</taxon>
        <taxon>Pseudonocardiaceae</taxon>
        <taxon>Crossiella</taxon>
    </lineage>
</organism>
<gene>
    <name evidence="13" type="ORF">HNR67_002641</name>
</gene>
<keyword evidence="2 11" id="KW-0378">Hydrolase</keyword>
<dbReference type="PROSITE" id="PS00655">
    <property type="entry name" value="GLYCOSYL_HYDROL_F6_1"/>
    <property type="match status" value="1"/>
</dbReference>
<keyword evidence="3 11" id="KW-0136">Cellulose degradation</keyword>
<dbReference type="PROSITE" id="PS51257">
    <property type="entry name" value="PROKAR_LIPOPROTEIN"/>
    <property type="match status" value="1"/>
</dbReference>